<evidence type="ECO:0000256" key="2">
    <source>
        <dbReference type="ARBA" id="ARBA00004651"/>
    </source>
</evidence>
<dbReference type="GO" id="GO:0032098">
    <property type="term" value="P:regulation of appetite"/>
    <property type="evidence" value="ECO:0007669"/>
    <property type="project" value="InterPro"/>
</dbReference>
<dbReference type="GO" id="GO:0010008">
    <property type="term" value="C:endosome membrane"/>
    <property type="evidence" value="ECO:0007669"/>
    <property type="project" value="UniProtKB-SubCell"/>
</dbReference>
<feature type="transmembrane region" description="Helical" evidence="15">
    <location>
        <begin position="35"/>
        <end position="60"/>
    </location>
</feature>
<dbReference type="SUPFAM" id="SSF81321">
    <property type="entry name" value="Family A G protein-coupled receptor-like"/>
    <property type="match status" value="1"/>
</dbReference>
<keyword evidence="6 15" id="KW-1133">Transmembrane helix</keyword>
<gene>
    <name evidence="17" type="primary">Nfu_g_1_006448</name>
</gene>
<evidence type="ECO:0000256" key="11">
    <source>
        <dbReference type="ARBA" id="ARBA00031928"/>
    </source>
</evidence>
<evidence type="ECO:0000256" key="3">
    <source>
        <dbReference type="ARBA" id="ARBA00015305"/>
    </source>
</evidence>
<evidence type="ECO:0000256" key="10">
    <source>
        <dbReference type="ARBA" id="ARBA00023224"/>
    </source>
</evidence>
<evidence type="ECO:0000259" key="16">
    <source>
        <dbReference type="PROSITE" id="PS50262"/>
    </source>
</evidence>
<name>A0A1A8FBM4_9TELE</name>
<dbReference type="GO" id="GO:0005886">
    <property type="term" value="C:plasma membrane"/>
    <property type="evidence" value="ECO:0007669"/>
    <property type="project" value="UniProtKB-SubCell"/>
</dbReference>
<reference evidence="17" key="1">
    <citation type="submission" date="2016-05" db="EMBL/GenBank/DDBJ databases">
        <authorList>
            <person name="Lavstsen T."/>
            <person name="Jespersen J.S."/>
        </authorList>
    </citation>
    <scope>NUCLEOTIDE SEQUENCE</scope>
    <source>
        <tissue evidence="17">Brain</tissue>
    </source>
</reference>
<dbReference type="GO" id="GO:0043410">
    <property type="term" value="P:positive regulation of MAPK cascade"/>
    <property type="evidence" value="ECO:0007669"/>
    <property type="project" value="TreeGrafter"/>
</dbReference>
<keyword evidence="7 14" id="KW-0297">G-protein coupled receptor</keyword>
<feature type="transmembrane region" description="Helical" evidence="15">
    <location>
        <begin position="206"/>
        <end position="228"/>
    </location>
</feature>
<evidence type="ECO:0000256" key="9">
    <source>
        <dbReference type="ARBA" id="ARBA00023170"/>
    </source>
</evidence>
<sequence>MATASPEQSLDDIINTGQQQDQEEQQEFLSLLETVVLTILLSIIIIITVFGNLLVMVALCKDRHLRKKKTNYFIVSLAFADLLVALVVMPFAAIELTTGQWLYGEIFCLVRTSLDVLLTTASILHLCCIALDRYYAICCQPLVYRLKMTPVRVALMLSGCWIIPTFISFLPVMQSWNAIGIEDIIEERRALMGGSNDTSCVFLVNWPYALICSVVAFYVPLALMVLAYQRIYVTAMTHVRQIETLQRAGSAPVTGTDPVINLRSSTSSDPLEHYRLRTTMGLSSSEHPPVANSRMRIETKAAKTLAVIMGCFCLCWAPFFITNVVDPFIHYSVPWQLWTAWLWLGYINSGLNPFLYAFLNRAFRRAFLVILCCGDERYTRQGSWSCGYTNRPYSAPSVNGTSMALRLSFLPNRSYSDNGRTILANEQESQDSLGPL</sequence>
<keyword evidence="5 14" id="KW-0812">Transmembrane</keyword>
<dbReference type="GO" id="GO:0004993">
    <property type="term" value="F:G protein-coupled serotonin receptor activity"/>
    <property type="evidence" value="ECO:0007669"/>
    <property type="project" value="InterPro"/>
</dbReference>
<evidence type="ECO:0000256" key="15">
    <source>
        <dbReference type="SAM" id="Phobius"/>
    </source>
</evidence>
<dbReference type="InterPro" id="IPR000276">
    <property type="entry name" value="GPCR_Rhodpsn"/>
</dbReference>
<comment type="function">
    <text evidence="12">G-protein coupled receptor for 5-hydroxytryptamine (serotonin), a biogenic hormone that functions as a neurotransmitter, a hormone and a mitogen. Ligand binding causes a conformation change that triggers signaling via guanine nucleotide-binding proteins (G proteins) and modulates the activity of downstream effectors. HTR4 is coupled to G(s) G alpha proteins and mediates activation of adenylate cyclase activity.</text>
</comment>
<evidence type="ECO:0000256" key="14">
    <source>
        <dbReference type="RuleBase" id="RU000688"/>
    </source>
</evidence>
<dbReference type="InterPro" id="IPR017452">
    <property type="entry name" value="GPCR_Rhodpsn_7TM"/>
</dbReference>
<comment type="similarity">
    <text evidence="14">Belongs to the G-protein coupled receptor 1 family.</text>
</comment>
<dbReference type="GO" id="GO:0071880">
    <property type="term" value="P:adenylate cyclase-activating adrenergic receptor signaling pathway"/>
    <property type="evidence" value="ECO:0007669"/>
    <property type="project" value="TreeGrafter"/>
</dbReference>
<dbReference type="PRINTS" id="PR00237">
    <property type="entry name" value="GPCRRHODOPSN"/>
</dbReference>
<dbReference type="GO" id="GO:0007268">
    <property type="term" value="P:chemical synaptic transmission"/>
    <property type="evidence" value="ECO:0007669"/>
    <property type="project" value="InterPro"/>
</dbReference>
<comment type="subcellular location">
    <subcellularLocation>
        <location evidence="2">Cell membrane</location>
        <topology evidence="2">Multi-pass membrane protein</topology>
    </subcellularLocation>
    <subcellularLocation>
        <location evidence="1">Endosome membrane</location>
        <topology evidence="1">Multi-pass membrane protein</topology>
    </subcellularLocation>
</comment>
<evidence type="ECO:0000256" key="5">
    <source>
        <dbReference type="ARBA" id="ARBA00022692"/>
    </source>
</evidence>
<dbReference type="PRINTS" id="PR01059">
    <property type="entry name" value="5HT4RECEPTR"/>
</dbReference>
<dbReference type="Gene3D" id="1.20.1070.10">
    <property type="entry name" value="Rhodopsin 7-helix transmembrane proteins"/>
    <property type="match status" value="1"/>
</dbReference>
<keyword evidence="8 15" id="KW-0472">Membrane</keyword>
<evidence type="ECO:0000256" key="8">
    <source>
        <dbReference type="ARBA" id="ARBA00023136"/>
    </source>
</evidence>
<protein>
    <recommendedName>
        <fullName evidence="3">5-hydroxytryptamine receptor 4</fullName>
    </recommendedName>
    <alternativeName>
        <fullName evidence="11">Serotonin receptor 4</fullName>
    </alternativeName>
</protein>
<feature type="transmembrane region" description="Helical" evidence="15">
    <location>
        <begin position="153"/>
        <end position="173"/>
    </location>
</feature>
<keyword evidence="9 14" id="KW-0675">Receptor</keyword>
<dbReference type="EMBL" id="HAEB01009696">
    <property type="protein sequence ID" value="SBQ56223.1"/>
    <property type="molecule type" value="Transcribed_RNA"/>
</dbReference>
<evidence type="ECO:0000256" key="1">
    <source>
        <dbReference type="ARBA" id="ARBA00004337"/>
    </source>
</evidence>
<reference evidence="17" key="2">
    <citation type="submission" date="2016-06" db="EMBL/GenBank/DDBJ databases">
        <title>The genome of a short-lived fish provides insights into sex chromosome evolution and the genetic control of aging.</title>
        <authorList>
            <person name="Reichwald K."/>
            <person name="Felder M."/>
            <person name="Petzold A."/>
            <person name="Koch P."/>
            <person name="Groth M."/>
            <person name="Platzer M."/>
        </authorList>
    </citation>
    <scope>NUCLEOTIDE SEQUENCE</scope>
    <source>
        <tissue evidence="17">Brain</tissue>
    </source>
</reference>
<feature type="domain" description="G-protein coupled receptors family 1 profile" evidence="16">
    <location>
        <begin position="51"/>
        <end position="356"/>
    </location>
</feature>
<evidence type="ECO:0000256" key="12">
    <source>
        <dbReference type="ARBA" id="ARBA00046191"/>
    </source>
</evidence>
<feature type="transmembrane region" description="Helical" evidence="15">
    <location>
        <begin position="72"/>
        <end position="94"/>
    </location>
</feature>
<evidence type="ECO:0000256" key="4">
    <source>
        <dbReference type="ARBA" id="ARBA00022475"/>
    </source>
</evidence>
<dbReference type="Pfam" id="PF00001">
    <property type="entry name" value="7tm_1"/>
    <property type="match status" value="1"/>
</dbReference>
<feature type="transmembrane region" description="Helical" evidence="15">
    <location>
        <begin position="341"/>
        <end position="359"/>
    </location>
</feature>
<dbReference type="PROSITE" id="PS50262">
    <property type="entry name" value="G_PROTEIN_RECEP_F1_2"/>
    <property type="match status" value="1"/>
</dbReference>
<evidence type="ECO:0000256" key="7">
    <source>
        <dbReference type="ARBA" id="ARBA00023040"/>
    </source>
</evidence>
<organism evidence="17">
    <name type="scientific">Nothobranchius korthausae</name>
    <dbReference type="NCBI Taxonomy" id="1143690"/>
    <lineage>
        <taxon>Eukaryota</taxon>
        <taxon>Metazoa</taxon>
        <taxon>Chordata</taxon>
        <taxon>Craniata</taxon>
        <taxon>Vertebrata</taxon>
        <taxon>Euteleostomi</taxon>
        <taxon>Actinopterygii</taxon>
        <taxon>Neopterygii</taxon>
        <taxon>Teleostei</taxon>
        <taxon>Neoteleostei</taxon>
        <taxon>Acanthomorphata</taxon>
        <taxon>Ovalentaria</taxon>
        <taxon>Atherinomorphae</taxon>
        <taxon>Cyprinodontiformes</taxon>
        <taxon>Nothobranchiidae</taxon>
        <taxon>Nothobranchius</taxon>
    </lineage>
</organism>
<evidence type="ECO:0000256" key="6">
    <source>
        <dbReference type="ARBA" id="ARBA00022989"/>
    </source>
</evidence>
<comment type="subunit">
    <text evidence="13">Interacts (via C-terminus 330-346 AA) with GRK5; this interaction is promoted by 5-HT (serotonin).</text>
</comment>
<keyword evidence="10 14" id="KW-0807">Transducer</keyword>
<dbReference type="CDD" id="cd15056">
    <property type="entry name" value="7tmA_5-HT4"/>
    <property type="match status" value="1"/>
</dbReference>
<evidence type="ECO:0000313" key="17">
    <source>
        <dbReference type="EMBL" id="SBQ56223.1"/>
    </source>
</evidence>
<dbReference type="PROSITE" id="PS00237">
    <property type="entry name" value="G_PROTEIN_RECEP_F1_1"/>
    <property type="match status" value="1"/>
</dbReference>
<accession>A0A1A8FBM4</accession>
<proteinExistence type="inferred from homology"/>
<dbReference type="InterPro" id="IPR001520">
    <property type="entry name" value="5HT4_rcpt"/>
</dbReference>
<dbReference type="GO" id="GO:0045202">
    <property type="term" value="C:synapse"/>
    <property type="evidence" value="ECO:0007669"/>
    <property type="project" value="GOC"/>
</dbReference>
<dbReference type="AlphaFoldDB" id="A0A1A8FBM4"/>
<feature type="transmembrane region" description="Helical" evidence="15">
    <location>
        <begin position="114"/>
        <end position="132"/>
    </location>
</feature>
<evidence type="ECO:0000256" key="13">
    <source>
        <dbReference type="ARBA" id="ARBA00046802"/>
    </source>
</evidence>
<feature type="transmembrane region" description="Helical" evidence="15">
    <location>
        <begin position="304"/>
        <end position="321"/>
    </location>
</feature>
<dbReference type="SMART" id="SM01381">
    <property type="entry name" value="7TM_GPCR_Srsx"/>
    <property type="match status" value="1"/>
</dbReference>
<keyword evidence="4" id="KW-1003">Cell membrane</keyword>
<dbReference type="PANTHER" id="PTHR24248:SF146">
    <property type="entry name" value="5-HYDROXYTRYPTAMINE RECEPTOR 4"/>
    <property type="match status" value="1"/>
</dbReference>
<dbReference type="PANTHER" id="PTHR24248">
    <property type="entry name" value="ADRENERGIC RECEPTOR-RELATED G-PROTEIN COUPLED RECEPTOR"/>
    <property type="match status" value="1"/>
</dbReference>